<dbReference type="EMBL" id="MRCG01000006">
    <property type="protein sequence ID" value="OKH48458.1"/>
    <property type="molecule type" value="Genomic_DNA"/>
</dbReference>
<name>A0A1U7J6A9_9CYAN</name>
<comment type="caution">
    <text evidence="2">The sequence shown here is derived from an EMBL/GenBank/DDBJ whole genome shotgun (WGS) entry which is preliminary data.</text>
</comment>
<dbReference type="RefSeq" id="WP_073608385.1">
    <property type="nucleotide sequence ID" value="NZ_MRCG01000006.1"/>
</dbReference>
<dbReference type="NCBIfam" id="NF040946">
    <property type="entry name" value="PSII_PsbP"/>
    <property type="match status" value="1"/>
</dbReference>
<proteinExistence type="predicted"/>
<dbReference type="GO" id="GO:0015979">
    <property type="term" value="P:photosynthesis"/>
    <property type="evidence" value="ECO:0007669"/>
    <property type="project" value="InterPro"/>
</dbReference>
<evidence type="ECO:0000313" key="2">
    <source>
        <dbReference type="EMBL" id="OKH48458.1"/>
    </source>
</evidence>
<dbReference type="Gene3D" id="3.40.1000.10">
    <property type="entry name" value="Mog1/PsbP, alpha/beta/alpha sandwich"/>
    <property type="match status" value="1"/>
</dbReference>
<keyword evidence="3" id="KW-1185">Reference proteome</keyword>
<dbReference type="STRING" id="549789.NIES30_10610"/>
<dbReference type="InterPro" id="IPR016123">
    <property type="entry name" value="Mog1/PsbP_a/b/a-sand"/>
</dbReference>
<dbReference type="OrthoDB" id="540197at2"/>
<dbReference type="Pfam" id="PF01789">
    <property type="entry name" value="PsbP"/>
    <property type="match status" value="1"/>
</dbReference>
<dbReference type="GO" id="GO:0019898">
    <property type="term" value="C:extrinsic component of membrane"/>
    <property type="evidence" value="ECO:0007669"/>
    <property type="project" value="InterPro"/>
</dbReference>
<dbReference type="Proteomes" id="UP000185557">
    <property type="component" value="Unassembled WGS sequence"/>
</dbReference>
<dbReference type="PROSITE" id="PS51257">
    <property type="entry name" value="PROKAR_LIPOPROTEIN"/>
    <property type="match status" value="1"/>
</dbReference>
<protein>
    <submittedName>
        <fullName evidence="2">Photosystem II oxygen evolving complex protein PsbP</fullName>
    </submittedName>
</protein>
<feature type="domain" description="PsbP C-terminal" evidence="1">
    <location>
        <begin position="26"/>
        <end position="179"/>
    </location>
</feature>
<accession>A0A1U7J6A9</accession>
<dbReference type="InterPro" id="IPR002683">
    <property type="entry name" value="PsbP_C"/>
</dbReference>
<gene>
    <name evidence="2" type="ORF">NIES30_10610</name>
</gene>
<dbReference type="SUPFAM" id="SSF55724">
    <property type="entry name" value="Mog1p/PsbP-like"/>
    <property type="match status" value="1"/>
</dbReference>
<organism evidence="2 3">
    <name type="scientific">Phormidium tenue NIES-30</name>
    <dbReference type="NCBI Taxonomy" id="549789"/>
    <lineage>
        <taxon>Bacteria</taxon>
        <taxon>Bacillati</taxon>
        <taxon>Cyanobacteriota</taxon>
        <taxon>Cyanophyceae</taxon>
        <taxon>Oscillatoriophycideae</taxon>
        <taxon>Oscillatoriales</taxon>
        <taxon>Oscillatoriaceae</taxon>
        <taxon>Phormidium</taxon>
    </lineage>
</organism>
<dbReference type="PANTHER" id="PTHR31407:SF16">
    <property type="entry name" value="PSBP DOMAIN-CONTAINING PROTEIN 7, CHLOROPLASTIC"/>
    <property type="match status" value="1"/>
</dbReference>
<dbReference type="AlphaFoldDB" id="A0A1U7J6A9"/>
<dbReference type="GO" id="GO:0009654">
    <property type="term" value="C:photosystem II oxygen evolving complex"/>
    <property type="evidence" value="ECO:0007669"/>
    <property type="project" value="InterPro"/>
</dbReference>
<evidence type="ECO:0000313" key="3">
    <source>
        <dbReference type="Proteomes" id="UP000185557"/>
    </source>
</evidence>
<reference evidence="2 3" key="1">
    <citation type="submission" date="2016-11" db="EMBL/GenBank/DDBJ databases">
        <title>Draft Genome Sequences of Nine Cyanobacterial Strains from Diverse Habitats.</title>
        <authorList>
            <person name="Zhu T."/>
            <person name="Hou S."/>
            <person name="Lu X."/>
            <person name="Hess W.R."/>
        </authorList>
    </citation>
    <scope>NUCLEOTIDE SEQUENCE [LARGE SCALE GENOMIC DNA]</scope>
    <source>
        <strain evidence="2 3">NIES-30</strain>
    </source>
</reference>
<sequence length="180" mass="19598">MLKRLATVLLIVFAVTLQGCVGGGGGLQAYADQYSGYEFMYPTGWVEVKVPGAADIVFHDIIHETENISVVISEVPEGKDLDALGTPTEVGYKLSKSFSALAGDDSSVDLLSAQRINTVDDKTYYILEYLADLPAGPRHNLASAIVRRGKLYTFNASTDEGRWDKVRDLMKQSVASFKVS</sequence>
<dbReference type="GO" id="GO:0005509">
    <property type="term" value="F:calcium ion binding"/>
    <property type="evidence" value="ECO:0007669"/>
    <property type="project" value="InterPro"/>
</dbReference>
<dbReference type="PANTHER" id="PTHR31407">
    <property type="match status" value="1"/>
</dbReference>
<evidence type="ECO:0000259" key="1">
    <source>
        <dbReference type="Pfam" id="PF01789"/>
    </source>
</evidence>